<sequence length="331" mass="33743">MSVHDTQNPESREKALVAATQAVRDGKLIVLPTDTVYGIGADAFTPDAVADLLEAKGRGRDVPPPVLVGDHAVLLALAVDVPDYVEPLAEEFWPGPLTLILTAQPSLSWDLGETGGTVALRMPDDEIALELLRRTGPLAVSSANRHGKSAALTVLDAATQLGDSVEEYLDGGTARIGTGSTIIDTTVTPAEIVRDGTLSAEEIIAVVGDIFSAPEPEEPEEPSEAAETESSGEDDGAATAEGTETARAADEAEGATSSSAGNAAASEQSARDADETALEPEAPAAEHGGVLDLPSEPDLVELSSTPTEEDAAAPAPVPTDEDGPGRGSSAG</sequence>
<dbReference type="PROSITE" id="PS51163">
    <property type="entry name" value="YRDC"/>
    <property type="match status" value="1"/>
</dbReference>
<keyword evidence="15" id="KW-1185">Reference proteome</keyword>
<protein>
    <recommendedName>
        <fullName evidence="10">L-threonylcarbamoyladenylate synthase</fullName>
        <ecNumber evidence="3">2.7.7.87</ecNumber>
    </recommendedName>
    <alternativeName>
        <fullName evidence="10">L-threonylcarbamoyladenylate synthase</fullName>
    </alternativeName>
</protein>
<comment type="similarity">
    <text evidence="2">Belongs to the SUA5 family.</text>
</comment>
<dbReference type="NCBIfam" id="TIGR00057">
    <property type="entry name" value="L-threonylcarbamoyladenylate synthase"/>
    <property type="match status" value="1"/>
</dbReference>
<proteinExistence type="inferred from homology"/>
<feature type="compositionally biased region" description="Acidic residues" evidence="12">
    <location>
        <begin position="215"/>
        <end position="236"/>
    </location>
</feature>
<evidence type="ECO:0000313" key="15">
    <source>
        <dbReference type="Proteomes" id="UP001519290"/>
    </source>
</evidence>
<keyword evidence="5" id="KW-0808">Transferase</keyword>
<dbReference type="EMBL" id="JAGIOD010000002">
    <property type="protein sequence ID" value="MBP2383860.1"/>
    <property type="molecule type" value="Genomic_DNA"/>
</dbReference>
<dbReference type="PANTHER" id="PTHR17490">
    <property type="entry name" value="SUA5"/>
    <property type="match status" value="1"/>
</dbReference>
<keyword evidence="6" id="KW-0819">tRNA processing</keyword>
<dbReference type="PANTHER" id="PTHR17490:SF16">
    <property type="entry name" value="THREONYLCARBAMOYL-AMP SYNTHASE"/>
    <property type="match status" value="1"/>
</dbReference>
<evidence type="ECO:0000256" key="6">
    <source>
        <dbReference type="ARBA" id="ARBA00022694"/>
    </source>
</evidence>
<dbReference type="EC" id="2.7.7.87" evidence="3"/>
<dbReference type="Gene3D" id="3.90.870.10">
    <property type="entry name" value="DHBP synthase"/>
    <property type="match status" value="1"/>
</dbReference>
<evidence type="ECO:0000256" key="11">
    <source>
        <dbReference type="ARBA" id="ARBA00048366"/>
    </source>
</evidence>
<reference evidence="14 15" key="1">
    <citation type="submission" date="2021-03" db="EMBL/GenBank/DDBJ databases">
        <title>Sequencing the genomes of 1000 actinobacteria strains.</title>
        <authorList>
            <person name="Klenk H.-P."/>
        </authorList>
    </citation>
    <scope>NUCLEOTIDE SEQUENCE [LARGE SCALE GENOMIC DNA]</scope>
    <source>
        <strain evidence="14 15">DSM 14566</strain>
    </source>
</reference>
<evidence type="ECO:0000256" key="1">
    <source>
        <dbReference type="ARBA" id="ARBA00004496"/>
    </source>
</evidence>
<dbReference type="InterPro" id="IPR050156">
    <property type="entry name" value="TC-AMP_synthase_SUA5"/>
</dbReference>
<organism evidence="14 15">
    <name type="scientific">Brachybacterium sacelli</name>
    <dbReference type="NCBI Taxonomy" id="173364"/>
    <lineage>
        <taxon>Bacteria</taxon>
        <taxon>Bacillati</taxon>
        <taxon>Actinomycetota</taxon>
        <taxon>Actinomycetes</taxon>
        <taxon>Micrococcales</taxon>
        <taxon>Dermabacteraceae</taxon>
        <taxon>Brachybacterium</taxon>
    </lineage>
</organism>
<name>A0ABS4X600_9MICO</name>
<evidence type="ECO:0000256" key="12">
    <source>
        <dbReference type="SAM" id="MobiDB-lite"/>
    </source>
</evidence>
<feature type="compositionally biased region" description="Low complexity" evidence="12">
    <location>
        <begin position="237"/>
        <end position="246"/>
    </location>
</feature>
<accession>A0ABS4X600</accession>
<evidence type="ECO:0000256" key="5">
    <source>
        <dbReference type="ARBA" id="ARBA00022679"/>
    </source>
</evidence>
<evidence type="ECO:0000256" key="2">
    <source>
        <dbReference type="ARBA" id="ARBA00007663"/>
    </source>
</evidence>
<comment type="subcellular location">
    <subcellularLocation>
        <location evidence="1">Cytoplasm</location>
    </subcellularLocation>
</comment>
<evidence type="ECO:0000256" key="3">
    <source>
        <dbReference type="ARBA" id="ARBA00012584"/>
    </source>
</evidence>
<dbReference type="RefSeq" id="WP_209904748.1">
    <property type="nucleotide sequence ID" value="NZ_BAAAJW010000001.1"/>
</dbReference>
<keyword evidence="9" id="KW-0067">ATP-binding</keyword>
<evidence type="ECO:0000256" key="8">
    <source>
        <dbReference type="ARBA" id="ARBA00022741"/>
    </source>
</evidence>
<feature type="compositionally biased region" description="Low complexity" evidence="12">
    <location>
        <begin position="254"/>
        <end position="268"/>
    </location>
</feature>
<keyword evidence="4" id="KW-0963">Cytoplasm</keyword>
<keyword evidence="8" id="KW-0547">Nucleotide-binding</keyword>
<feature type="region of interest" description="Disordered" evidence="12">
    <location>
        <begin position="213"/>
        <end position="331"/>
    </location>
</feature>
<evidence type="ECO:0000256" key="7">
    <source>
        <dbReference type="ARBA" id="ARBA00022695"/>
    </source>
</evidence>
<gene>
    <name evidence="14" type="ORF">JOF43_003849</name>
</gene>
<dbReference type="Pfam" id="PF01300">
    <property type="entry name" value="Sua5_yciO_yrdC"/>
    <property type="match status" value="1"/>
</dbReference>
<evidence type="ECO:0000256" key="10">
    <source>
        <dbReference type="ARBA" id="ARBA00029774"/>
    </source>
</evidence>
<comment type="caution">
    <text evidence="14">The sequence shown here is derived from an EMBL/GenBank/DDBJ whole genome shotgun (WGS) entry which is preliminary data.</text>
</comment>
<dbReference type="InterPro" id="IPR006070">
    <property type="entry name" value="Sua5-like_dom"/>
</dbReference>
<feature type="domain" description="YrdC-like" evidence="13">
    <location>
        <begin position="13"/>
        <end position="198"/>
    </location>
</feature>
<evidence type="ECO:0000313" key="14">
    <source>
        <dbReference type="EMBL" id="MBP2383860.1"/>
    </source>
</evidence>
<comment type="catalytic activity">
    <reaction evidence="11">
        <text>L-threonine + hydrogencarbonate + ATP = L-threonylcarbamoyladenylate + diphosphate + H2O</text>
        <dbReference type="Rhea" id="RHEA:36407"/>
        <dbReference type="ChEBI" id="CHEBI:15377"/>
        <dbReference type="ChEBI" id="CHEBI:17544"/>
        <dbReference type="ChEBI" id="CHEBI:30616"/>
        <dbReference type="ChEBI" id="CHEBI:33019"/>
        <dbReference type="ChEBI" id="CHEBI:57926"/>
        <dbReference type="ChEBI" id="CHEBI:73682"/>
        <dbReference type="EC" id="2.7.7.87"/>
    </reaction>
</comment>
<dbReference type="SUPFAM" id="SSF55821">
    <property type="entry name" value="YrdC/RibB"/>
    <property type="match status" value="1"/>
</dbReference>
<keyword evidence="7" id="KW-0548">Nucleotidyltransferase</keyword>
<dbReference type="Proteomes" id="UP001519290">
    <property type="component" value="Unassembled WGS sequence"/>
</dbReference>
<dbReference type="InterPro" id="IPR017945">
    <property type="entry name" value="DHBP_synth_RibB-like_a/b_dom"/>
</dbReference>
<evidence type="ECO:0000256" key="4">
    <source>
        <dbReference type="ARBA" id="ARBA00022490"/>
    </source>
</evidence>
<evidence type="ECO:0000259" key="13">
    <source>
        <dbReference type="PROSITE" id="PS51163"/>
    </source>
</evidence>
<evidence type="ECO:0000256" key="9">
    <source>
        <dbReference type="ARBA" id="ARBA00022840"/>
    </source>
</evidence>